<feature type="domain" description="Amidohydrolase-related" evidence="2">
    <location>
        <begin position="10"/>
        <end position="302"/>
    </location>
</feature>
<reference evidence="3 4" key="1">
    <citation type="submission" date="2023-07" db="EMBL/GenBank/DDBJ databases">
        <title>Genomic Encyclopedia of Type Strains, Phase IV (KMG-IV): sequencing the most valuable type-strain genomes for metagenomic binning, comparative biology and taxonomic classification.</title>
        <authorList>
            <person name="Goeker M."/>
        </authorList>
    </citation>
    <scope>NUCLEOTIDE SEQUENCE [LARGE SCALE GENOMIC DNA]</scope>
    <source>
        <strain evidence="3 4">DSM 5896</strain>
    </source>
</reference>
<dbReference type="Pfam" id="PF04909">
    <property type="entry name" value="Amidohydro_2"/>
    <property type="match status" value="1"/>
</dbReference>
<dbReference type="InterPro" id="IPR032466">
    <property type="entry name" value="Metal_Hydrolase"/>
</dbReference>
<dbReference type="InterPro" id="IPR052350">
    <property type="entry name" value="Metallo-dep_Lactonases"/>
</dbReference>
<dbReference type="SUPFAM" id="SSF51556">
    <property type="entry name" value="Metallo-dependent hydrolases"/>
    <property type="match status" value="1"/>
</dbReference>
<keyword evidence="3" id="KW-0378">Hydrolase</keyword>
<evidence type="ECO:0000313" key="3">
    <source>
        <dbReference type="EMBL" id="MDQ0390642.1"/>
    </source>
</evidence>
<dbReference type="Gene3D" id="3.20.20.140">
    <property type="entry name" value="Metal-dependent hydrolases"/>
    <property type="match status" value="1"/>
</dbReference>
<comment type="caution">
    <text evidence="3">The sequence shown here is derived from an EMBL/GenBank/DDBJ whole genome shotgun (WGS) entry which is preliminary data.</text>
</comment>
<dbReference type="GO" id="GO:0016787">
    <property type="term" value="F:hydrolase activity"/>
    <property type="evidence" value="ECO:0007669"/>
    <property type="project" value="UniProtKB-KW"/>
</dbReference>
<protein>
    <submittedName>
        <fullName evidence="3">TIM-barrel fold metal-dependent hydrolase</fullName>
    </submittedName>
</protein>
<name>A0ABU0F7P9_9HYPH</name>
<dbReference type="PANTHER" id="PTHR43569:SF1">
    <property type="entry name" value="BLL3371 PROTEIN"/>
    <property type="match status" value="1"/>
</dbReference>
<gene>
    <name evidence="3" type="ORF">J3R73_000434</name>
</gene>
<organism evidence="3 4">
    <name type="scientific">Labrys monachus</name>
    <dbReference type="NCBI Taxonomy" id="217067"/>
    <lineage>
        <taxon>Bacteria</taxon>
        <taxon>Pseudomonadati</taxon>
        <taxon>Pseudomonadota</taxon>
        <taxon>Alphaproteobacteria</taxon>
        <taxon>Hyphomicrobiales</taxon>
        <taxon>Xanthobacteraceae</taxon>
        <taxon>Labrys</taxon>
    </lineage>
</organism>
<sequence length="313" mass="34203">MPRPYAGPIIDAHHHLWDLRLGRHPWLAPDKAERGGLGSLDAIRRDYLPADYRRDIRGEPVVASVHVEAGWQAGDCLGETAWLDGLDKAGGVAARYVAHVPLASPEAETLIDRQAQHPRVVGIRDIVSWHPDPARSFAARGDMMDDPAWRRGLARLGHHGLCFDLLVQPHQLGDAARLAADFPDQLFVLDHCGSPIDRDEEGMALWRRGLAALARQPNTVIKISDLVAYDHGWTLQSLGAVIDACLEGFGAARAMFASDFPVACLHARPGDIFTSFKVLTAALSPDEQAALFLETARRVYRIGDASPAALPPR</sequence>
<comment type="similarity">
    <text evidence="1">Belongs to the metallo-dependent hydrolases superfamily.</text>
</comment>
<evidence type="ECO:0000256" key="1">
    <source>
        <dbReference type="ARBA" id="ARBA00038310"/>
    </source>
</evidence>
<dbReference type="PANTHER" id="PTHR43569">
    <property type="entry name" value="AMIDOHYDROLASE"/>
    <property type="match status" value="1"/>
</dbReference>
<evidence type="ECO:0000313" key="4">
    <source>
        <dbReference type="Proteomes" id="UP001237448"/>
    </source>
</evidence>
<evidence type="ECO:0000259" key="2">
    <source>
        <dbReference type="Pfam" id="PF04909"/>
    </source>
</evidence>
<dbReference type="InterPro" id="IPR006680">
    <property type="entry name" value="Amidohydro-rel"/>
</dbReference>
<keyword evidence="4" id="KW-1185">Reference proteome</keyword>
<dbReference type="EMBL" id="JAUSVK010000001">
    <property type="protein sequence ID" value="MDQ0390642.1"/>
    <property type="molecule type" value="Genomic_DNA"/>
</dbReference>
<proteinExistence type="inferred from homology"/>
<dbReference type="RefSeq" id="WP_307421952.1">
    <property type="nucleotide sequence ID" value="NZ_JAUSVK010000001.1"/>
</dbReference>
<dbReference type="Proteomes" id="UP001237448">
    <property type="component" value="Unassembled WGS sequence"/>
</dbReference>
<accession>A0ABU0F7P9</accession>